<feature type="domain" description="GST C-terminal" evidence="2">
    <location>
        <begin position="86"/>
        <end position="203"/>
    </location>
</feature>
<dbReference type="InterPro" id="IPR010987">
    <property type="entry name" value="Glutathione-S-Trfase_C-like"/>
</dbReference>
<organism evidence="3">
    <name type="scientific">marine metagenome</name>
    <dbReference type="NCBI Taxonomy" id="408172"/>
    <lineage>
        <taxon>unclassified sequences</taxon>
        <taxon>metagenomes</taxon>
        <taxon>ecological metagenomes</taxon>
    </lineage>
</organism>
<dbReference type="Gene3D" id="3.40.30.10">
    <property type="entry name" value="Glutaredoxin"/>
    <property type="match status" value="1"/>
</dbReference>
<evidence type="ECO:0000259" key="1">
    <source>
        <dbReference type="PROSITE" id="PS50404"/>
    </source>
</evidence>
<dbReference type="PROSITE" id="PS50404">
    <property type="entry name" value="GST_NTER"/>
    <property type="match status" value="1"/>
</dbReference>
<reference evidence="3" key="1">
    <citation type="submission" date="2018-05" db="EMBL/GenBank/DDBJ databases">
        <authorList>
            <person name="Lanie J.A."/>
            <person name="Ng W.-L."/>
            <person name="Kazmierczak K.M."/>
            <person name="Andrzejewski T.M."/>
            <person name="Davidsen T.M."/>
            <person name="Wayne K.J."/>
            <person name="Tettelin H."/>
            <person name="Glass J.I."/>
            <person name="Rusch D."/>
            <person name="Podicherti R."/>
            <person name="Tsui H.-C.T."/>
            <person name="Winkler M.E."/>
        </authorList>
    </citation>
    <scope>NUCLEOTIDE SEQUENCE</scope>
</reference>
<dbReference type="SUPFAM" id="SSF52833">
    <property type="entry name" value="Thioredoxin-like"/>
    <property type="match status" value="1"/>
</dbReference>
<proteinExistence type="predicted"/>
<dbReference type="InterPro" id="IPR004045">
    <property type="entry name" value="Glutathione_S-Trfase_N"/>
</dbReference>
<dbReference type="PROSITE" id="PS50405">
    <property type="entry name" value="GST_CTER"/>
    <property type="match status" value="1"/>
</dbReference>
<feature type="domain" description="GST N-terminal" evidence="1">
    <location>
        <begin position="2"/>
        <end position="81"/>
    </location>
</feature>
<protein>
    <recommendedName>
        <fullName evidence="4">GST N-terminal domain-containing protein</fullName>
    </recommendedName>
</protein>
<evidence type="ECO:0000259" key="2">
    <source>
        <dbReference type="PROSITE" id="PS50405"/>
    </source>
</evidence>
<dbReference type="Pfam" id="PF00043">
    <property type="entry name" value="GST_C"/>
    <property type="match status" value="1"/>
</dbReference>
<dbReference type="AlphaFoldDB" id="A0A381P1K2"/>
<name>A0A381P1K2_9ZZZZ</name>
<dbReference type="PANTHER" id="PTHR43968">
    <property type="match status" value="1"/>
</dbReference>
<sequence length="213" mass="25674">MKLPVLYTFRRCPYAMRARISMYYSKISYEHREILLKERPKKLYQLSPKGTVPVLNLPDGKVIDESLDIMKWSVSVNDPDSWYVNNIDHQLEIISINDKEFKKWLDRYKYHDRYPEYSVEYYRGKCEKILDNFEKILDSEKFLFSNNISLSDIALLPFVRQFSNVDIIWFRNRFINLSGWMDELIGMDIFQAMMKKFEIWNPFGKGEEVIFNN</sequence>
<dbReference type="InterPro" id="IPR004046">
    <property type="entry name" value="GST_C"/>
</dbReference>
<dbReference type="InterPro" id="IPR036249">
    <property type="entry name" value="Thioredoxin-like_sf"/>
</dbReference>
<dbReference type="Pfam" id="PF13417">
    <property type="entry name" value="GST_N_3"/>
    <property type="match status" value="1"/>
</dbReference>
<accession>A0A381P1K2</accession>
<dbReference type="SUPFAM" id="SSF47616">
    <property type="entry name" value="GST C-terminal domain-like"/>
    <property type="match status" value="1"/>
</dbReference>
<evidence type="ECO:0008006" key="4">
    <source>
        <dbReference type="Google" id="ProtNLM"/>
    </source>
</evidence>
<dbReference type="InterPro" id="IPR050983">
    <property type="entry name" value="GST_Omega/HSP26"/>
</dbReference>
<gene>
    <name evidence="3" type="ORF">METZ01_LOCUS13228</name>
</gene>
<dbReference type="EMBL" id="UINC01000739">
    <property type="protein sequence ID" value="SUZ60374.1"/>
    <property type="molecule type" value="Genomic_DNA"/>
</dbReference>
<dbReference type="InterPro" id="IPR036282">
    <property type="entry name" value="Glutathione-S-Trfase_C_sf"/>
</dbReference>
<dbReference type="Gene3D" id="1.20.1050.10">
    <property type="match status" value="1"/>
</dbReference>
<dbReference type="PANTHER" id="PTHR43968:SF6">
    <property type="entry name" value="GLUTATHIONE S-TRANSFERASE OMEGA"/>
    <property type="match status" value="1"/>
</dbReference>
<dbReference type="GO" id="GO:0005737">
    <property type="term" value="C:cytoplasm"/>
    <property type="evidence" value="ECO:0007669"/>
    <property type="project" value="TreeGrafter"/>
</dbReference>
<evidence type="ECO:0000313" key="3">
    <source>
        <dbReference type="EMBL" id="SUZ60374.1"/>
    </source>
</evidence>